<dbReference type="SMART" id="SM00388">
    <property type="entry name" value="HisKA"/>
    <property type="match status" value="1"/>
</dbReference>
<dbReference type="Pfam" id="PF00512">
    <property type="entry name" value="HisKA"/>
    <property type="match status" value="1"/>
</dbReference>
<dbReference type="PANTHER" id="PTHR45436:SF5">
    <property type="entry name" value="SENSOR HISTIDINE KINASE TRCS"/>
    <property type="match status" value="1"/>
</dbReference>
<evidence type="ECO:0000256" key="4">
    <source>
        <dbReference type="ARBA" id="ARBA00022679"/>
    </source>
</evidence>
<evidence type="ECO:0000256" key="8">
    <source>
        <dbReference type="SAM" id="Phobius"/>
    </source>
</evidence>
<evidence type="ECO:0000259" key="9">
    <source>
        <dbReference type="PROSITE" id="PS50109"/>
    </source>
</evidence>
<organism evidence="10 11">
    <name type="scientific">Hymenobacter aerilatus</name>
    <dbReference type="NCBI Taxonomy" id="2932251"/>
    <lineage>
        <taxon>Bacteria</taxon>
        <taxon>Pseudomonadati</taxon>
        <taxon>Bacteroidota</taxon>
        <taxon>Cytophagia</taxon>
        <taxon>Cytophagales</taxon>
        <taxon>Hymenobacteraceae</taxon>
        <taxon>Hymenobacter</taxon>
    </lineage>
</organism>
<dbReference type="KEGG" id="haei:MUN82_00250"/>
<keyword evidence="6 10" id="KW-0418">Kinase</keyword>
<accession>A0A8T9T0B7</accession>
<gene>
    <name evidence="10" type="ORF">MUN82_00250</name>
</gene>
<evidence type="ECO:0000256" key="3">
    <source>
        <dbReference type="ARBA" id="ARBA00022553"/>
    </source>
</evidence>
<evidence type="ECO:0000256" key="5">
    <source>
        <dbReference type="ARBA" id="ARBA00022692"/>
    </source>
</evidence>
<keyword evidence="8" id="KW-0472">Membrane</keyword>
<protein>
    <recommendedName>
        <fullName evidence="2">histidine kinase</fullName>
        <ecNumber evidence="2">2.7.13.3</ecNumber>
    </recommendedName>
</protein>
<dbReference type="RefSeq" id="WP_245093817.1">
    <property type="nucleotide sequence ID" value="NZ_CP095053.1"/>
</dbReference>
<evidence type="ECO:0000256" key="7">
    <source>
        <dbReference type="ARBA" id="ARBA00022989"/>
    </source>
</evidence>
<proteinExistence type="predicted"/>
<dbReference type="InterPro" id="IPR036097">
    <property type="entry name" value="HisK_dim/P_sf"/>
</dbReference>
<dbReference type="PROSITE" id="PS50109">
    <property type="entry name" value="HIS_KIN"/>
    <property type="match status" value="1"/>
</dbReference>
<dbReference type="InterPro" id="IPR050428">
    <property type="entry name" value="TCS_sensor_his_kinase"/>
</dbReference>
<dbReference type="CDD" id="cd00082">
    <property type="entry name" value="HisKA"/>
    <property type="match status" value="1"/>
</dbReference>
<keyword evidence="11" id="KW-1185">Reference proteome</keyword>
<evidence type="ECO:0000313" key="11">
    <source>
        <dbReference type="Proteomes" id="UP000829925"/>
    </source>
</evidence>
<reference evidence="10 11" key="1">
    <citation type="submission" date="2022-04" db="EMBL/GenBank/DDBJ databases">
        <title>Hymenobacter sp. isolated from the air.</title>
        <authorList>
            <person name="Won M."/>
            <person name="Lee C.-M."/>
            <person name="Woen H.-Y."/>
            <person name="Kwon S.-W."/>
        </authorList>
    </citation>
    <scope>NUCLEOTIDE SEQUENCE [LARGE SCALE GENOMIC DNA]</scope>
    <source>
        <strain evidence="11">5413 J-13</strain>
    </source>
</reference>
<dbReference type="Pfam" id="PF02518">
    <property type="entry name" value="HATPase_c"/>
    <property type="match status" value="1"/>
</dbReference>
<keyword evidence="3" id="KW-0597">Phosphoprotein</keyword>
<feature type="transmembrane region" description="Helical" evidence="8">
    <location>
        <begin position="17"/>
        <end position="37"/>
    </location>
</feature>
<sequence>MATKHYSKRFLAGIQRVYLLVVPLMLLCIMFANNYLYDSYYEIVIARPFRQRVAQLQYQWRQQGRVPQVPDVRYRALPPGTAPYAYFTDWYADPDVEQRTTVGIISYTATMARGAERIEVTVSRSEENGGAPGAGMVLFSVGASLVLFLLLSWLLFQFSIKRLSYNLWLPFYQNLRRINGFSLRDRQRLALMPSEIREFGFFNAAITHFTDKIQQSYNELREFTENTAHELQTPLAVLLAKTELVLKRNQLAEADRQELVEIKKTVQRLSSLQKALNLLSRVRTLQYGGRLAVETIDVLEHLRERLVSYAELLDYKDVRVDWHVSQPWYLHTNRELLGILLDNLVRNAIQHNVPGGFIRIECAATGVVICNAGLSPASAETDLFQRYHTRSTDDGRLGLGLALVEATCDVLQLQCTYYYQEGTHAFTLGNNKPATSTRA</sequence>
<dbReference type="GO" id="GO:0000155">
    <property type="term" value="F:phosphorelay sensor kinase activity"/>
    <property type="evidence" value="ECO:0007669"/>
    <property type="project" value="InterPro"/>
</dbReference>
<dbReference type="AlphaFoldDB" id="A0A8T9T0B7"/>
<name>A0A8T9T0B7_9BACT</name>
<dbReference type="EC" id="2.7.13.3" evidence="2"/>
<dbReference type="InterPro" id="IPR003661">
    <property type="entry name" value="HisK_dim/P_dom"/>
</dbReference>
<dbReference type="PANTHER" id="PTHR45436">
    <property type="entry name" value="SENSOR HISTIDINE KINASE YKOH"/>
    <property type="match status" value="1"/>
</dbReference>
<evidence type="ECO:0000256" key="1">
    <source>
        <dbReference type="ARBA" id="ARBA00000085"/>
    </source>
</evidence>
<dbReference type="InterPro" id="IPR036890">
    <property type="entry name" value="HATPase_C_sf"/>
</dbReference>
<feature type="domain" description="Histidine kinase" evidence="9">
    <location>
        <begin position="226"/>
        <end position="405"/>
    </location>
</feature>
<feature type="transmembrane region" description="Helical" evidence="8">
    <location>
        <begin position="134"/>
        <end position="156"/>
    </location>
</feature>
<dbReference type="SUPFAM" id="SSF55874">
    <property type="entry name" value="ATPase domain of HSP90 chaperone/DNA topoisomerase II/histidine kinase"/>
    <property type="match status" value="1"/>
</dbReference>
<dbReference type="Gene3D" id="1.10.287.130">
    <property type="match status" value="1"/>
</dbReference>
<evidence type="ECO:0000256" key="6">
    <source>
        <dbReference type="ARBA" id="ARBA00022777"/>
    </source>
</evidence>
<evidence type="ECO:0000256" key="2">
    <source>
        <dbReference type="ARBA" id="ARBA00012438"/>
    </source>
</evidence>
<keyword evidence="7 8" id="KW-1133">Transmembrane helix</keyword>
<dbReference type="InterPro" id="IPR003594">
    <property type="entry name" value="HATPase_dom"/>
</dbReference>
<dbReference type="SUPFAM" id="SSF47384">
    <property type="entry name" value="Homodimeric domain of signal transducing histidine kinase"/>
    <property type="match status" value="1"/>
</dbReference>
<dbReference type="GO" id="GO:0005886">
    <property type="term" value="C:plasma membrane"/>
    <property type="evidence" value="ECO:0007669"/>
    <property type="project" value="TreeGrafter"/>
</dbReference>
<keyword evidence="5 8" id="KW-0812">Transmembrane</keyword>
<dbReference type="EMBL" id="CP095053">
    <property type="protein sequence ID" value="UOR05546.1"/>
    <property type="molecule type" value="Genomic_DNA"/>
</dbReference>
<comment type="catalytic activity">
    <reaction evidence="1">
        <text>ATP + protein L-histidine = ADP + protein N-phospho-L-histidine.</text>
        <dbReference type="EC" id="2.7.13.3"/>
    </reaction>
</comment>
<keyword evidence="4" id="KW-0808">Transferase</keyword>
<evidence type="ECO:0000313" key="10">
    <source>
        <dbReference type="EMBL" id="UOR05546.1"/>
    </source>
</evidence>
<dbReference type="Proteomes" id="UP000829925">
    <property type="component" value="Chromosome"/>
</dbReference>
<dbReference type="InterPro" id="IPR005467">
    <property type="entry name" value="His_kinase_dom"/>
</dbReference>
<dbReference type="Gene3D" id="3.30.565.10">
    <property type="entry name" value="Histidine kinase-like ATPase, C-terminal domain"/>
    <property type="match status" value="1"/>
</dbReference>